<dbReference type="GO" id="GO:0003700">
    <property type="term" value="F:DNA-binding transcription factor activity"/>
    <property type="evidence" value="ECO:0007669"/>
    <property type="project" value="InterPro"/>
</dbReference>
<dbReference type="Pfam" id="PF12833">
    <property type="entry name" value="HTH_18"/>
    <property type="match status" value="1"/>
</dbReference>
<evidence type="ECO:0000256" key="2">
    <source>
        <dbReference type="ARBA" id="ARBA00023125"/>
    </source>
</evidence>
<dbReference type="SMART" id="SM00342">
    <property type="entry name" value="HTH_ARAC"/>
    <property type="match status" value="1"/>
</dbReference>
<keyword evidence="2 6" id="KW-0238">DNA-binding</keyword>
<gene>
    <name evidence="6" type="ORF">FHR75_002614</name>
</gene>
<feature type="domain" description="HTH araC/xylS-type" evidence="5">
    <location>
        <begin position="135"/>
        <end position="232"/>
    </location>
</feature>
<evidence type="ECO:0000313" key="7">
    <source>
        <dbReference type="Proteomes" id="UP000533269"/>
    </source>
</evidence>
<comment type="caution">
    <text evidence="6">The sequence shown here is derived from an EMBL/GenBank/DDBJ whole genome shotgun (WGS) entry which is preliminary data.</text>
</comment>
<dbReference type="GO" id="GO:0043565">
    <property type="term" value="F:sequence-specific DNA binding"/>
    <property type="evidence" value="ECO:0007669"/>
    <property type="project" value="InterPro"/>
</dbReference>
<dbReference type="PROSITE" id="PS01124">
    <property type="entry name" value="HTH_ARAC_FAMILY_2"/>
    <property type="match status" value="1"/>
</dbReference>
<dbReference type="PANTHER" id="PTHR46796">
    <property type="entry name" value="HTH-TYPE TRANSCRIPTIONAL ACTIVATOR RHAS-RELATED"/>
    <property type="match status" value="1"/>
</dbReference>
<dbReference type="InterPro" id="IPR009057">
    <property type="entry name" value="Homeodomain-like_sf"/>
</dbReference>
<evidence type="ECO:0000313" key="6">
    <source>
        <dbReference type="EMBL" id="MBB2901799.1"/>
    </source>
</evidence>
<organism evidence="6 7">
    <name type="scientific">Kineococcus radiotolerans</name>
    <dbReference type="NCBI Taxonomy" id="131568"/>
    <lineage>
        <taxon>Bacteria</taxon>
        <taxon>Bacillati</taxon>
        <taxon>Actinomycetota</taxon>
        <taxon>Actinomycetes</taxon>
        <taxon>Kineosporiales</taxon>
        <taxon>Kineosporiaceae</taxon>
        <taxon>Kineococcus</taxon>
    </lineage>
</organism>
<proteinExistence type="predicted"/>
<dbReference type="EMBL" id="JACHVY010000002">
    <property type="protein sequence ID" value="MBB2901799.1"/>
    <property type="molecule type" value="Genomic_DNA"/>
</dbReference>
<reference evidence="6 7" key="2">
    <citation type="submission" date="2020-08" db="EMBL/GenBank/DDBJ databases">
        <authorList>
            <person name="Partida-Martinez L."/>
            <person name="Huntemann M."/>
            <person name="Clum A."/>
            <person name="Wang J."/>
            <person name="Palaniappan K."/>
            <person name="Ritter S."/>
            <person name="Chen I.-M."/>
            <person name="Stamatis D."/>
            <person name="Reddy T."/>
            <person name="O'Malley R."/>
            <person name="Daum C."/>
            <person name="Shapiro N."/>
            <person name="Ivanova N."/>
            <person name="Kyrpides N."/>
            <person name="Woyke T."/>
        </authorList>
    </citation>
    <scope>NUCLEOTIDE SEQUENCE [LARGE SCALE GENOMIC DNA]</scope>
    <source>
        <strain evidence="6 7">AS2.23</strain>
    </source>
</reference>
<feature type="compositionally biased region" description="Polar residues" evidence="4">
    <location>
        <begin position="232"/>
        <end position="248"/>
    </location>
</feature>
<dbReference type="InterPro" id="IPR018060">
    <property type="entry name" value="HTH_AraC"/>
</dbReference>
<reference evidence="6 7" key="1">
    <citation type="submission" date="2020-08" db="EMBL/GenBank/DDBJ databases">
        <title>The Agave Microbiome: Exploring the role of microbial communities in plant adaptations to desert environments.</title>
        <authorList>
            <person name="Partida-Martinez L.P."/>
        </authorList>
    </citation>
    <scope>NUCLEOTIDE SEQUENCE [LARGE SCALE GENOMIC DNA]</scope>
    <source>
        <strain evidence="6 7">AS2.23</strain>
    </source>
</reference>
<sequence>MYRERTSRVPGARVWSSTPAPGPAAGSGGLVLPDGCVDLLWRCEGGEGRLLVAGPDTRAHRADGDGRVRWTGLRFAPGHAPALLGVPAHELRDARVPLEDLWSADRVRRLTSAVALADRPGTALEEIARAAPPPDALTARAARLLADGRRVADVAEDLGVGLRWLHRRSLAAFGYSPQVLARVLRLQRAVRALRAGRSPAEVAAGAGFSDQAHLAREVRAFTGRTPRAFQPSAANRSTDAPSGSRTTA</sequence>
<dbReference type="InterPro" id="IPR050204">
    <property type="entry name" value="AraC_XylS_family_regulators"/>
</dbReference>
<dbReference type="SUPFAM" id="SSF46689">
    <property type="entry name" value="Homeodomain-like"/>
    <property type="match status" value="1"/>
</dbReference>
<dbReference type="Pfam" id="PF20240">
    <property type="entry name" value="DUF6597"/>
    <property type="match status" value="1"/>
</dbReference>
<protein>
    <submittedName>
        <fullName evidence="6">AraC-like DNA-binding protein</fullName>
    </submittedName>
</protein>
<dbReference type="AlphaFoldDB" id="A0A7W4TMT8"/>
<evidence type="ECO:0000256" key="3">
    <source>
        <dbReference type="ARBA" id="ARBA00023163"/>
    </source>
</evidence>
<keyword evidence="3" id="KW-0804">Transcription</keyword>
<dbReference type="PANTHER" id="PTHR46796:SF15">
    <property type="entry name" value="BLL1074 PROTEIN"/>
    <property type="match status" value="1"/>
</dbReference>
<accession>A0A7W4TMT8</accession>
<dbReference type="RefSeq" id="WP_183391773.1">
    <property type="nucleotide sequence ID" value="NZ_JACHVY010000002.1"/>
</dbReference>
<feature type="region of interest" description="Disordered" evidence="4">
    <location>
        <begin position="221"/>
        <end position="248"/>
    </location>
</feature>
<evidence type="ECO:0000256" key="4">
    <source>
        <dbReference type="SAM" id="MobiDB-lite"/>
    </source>
</evidence>
<keyword evidence="1" id="KW-0805">Transcription regulation</keyword>
<dbReference type="Proteomes" id="UP000533269">
    <property type="component" value="Unassembled WGS sequence"/>
</dbReference>
<evidence type="ECO:0000256" key="1">
    <source>
        <dbReference type="ARBA" id="ARBA00023015"/>
    </source>
</evidence>
<feature type="region of interest" description="Disordered" evidence="4">
    <location>
        <begin position="1"/>
        <end position="28"/>
    </location>
</feature>
<dbReference type="InterPro" id="IPR046532">
    <property type="entry name" value="DUF6597"/>
</dbReference>
<name>A0A7W4TMT8_KINRA</name>
<dbReference type="Gene3D" id="1.10.10.60">
    <property type="entry name" value="Homeodomain-like"/>
    <property type="match status" value="1"/>
</dbReference>
<evidence type="ECO:0000259" key="5">
    <source>
        <dbReference type="PROSITE" id="PS01124"/>
    </source>
</evidence>